<dbReference type="PROSITE" id="PS00058">
    <property type="entry name" value="DNA_MISMATCH_REPAIR_1"/>
    <property type="match status" value="1"/>
</dbReference>
<feature type="domain" description="DNA mismatch repair protein S5" evidence="6">
    <location>
        <begin position="221"/>
        <end position="349"/>
    </location>
</feature>
<dbReference type="InterPro" id="IPR014721">
    <property type="entry name" value="Ribsml_uS5_D2-typ_fold_subgr"/>
</dbReference>
<dbReference type="KEGG" id="csl:COCSUDRAFT_20043"/>
<dbReference type="GeneID" id="17037147"/>
<dbReference type="NCBIfam" id="TIGR00585">
    <property type="entry name" value="mutl"/>
    <property type="match status" value="1"/>
</dbReference>
<dbReference type="SUPFAM" id="SSF54211">
    <property type="entry name" value="Ribosomal protein S5 domain 2-like"/>
    <property type="match status" value="1"/>
</dbReference>
<protein>
    <submittedName>
        <fullName evidence="7">DNA mismatch repair protein MutL</fullName>
    </submittedName>
</protein>
<dbReference type="InterPro" id="IPR036890">
    <property type="entry name" value="HATPase_C_sf"/>
</dbReference>
<dbReference type="Pfam" id="PF13589">
    <property type="entry name" value="HATPase_c_3"/>
    <property type="match status" value="1"/>
</dbReference>
<dbReference type="InterPro" id="IPR002099">
    <property type="entry name" value="MutL/Mlh/PMS"/>
</dbReference>
<dbReference type="GO" id="GO:0005524">
    <property type="term" value="F:ATP binding"/>
    <property type="evidence" value="ECO:0007669"/>
    <property type="project" value="InterPro"/>
</dbReference>
<dbReference type="GO" id="GO:0030983">
    <property type="term" value="F:mismatched DNA binding"/>
    <property type="evidence" value="ECO:0007669"/>
    <property type="project" value="InterPro"/>
</dbReference>
<dbReference type="Pfam" id="PF16413">
    <property type="entry name" value="Mlh1_C"/>
    <property type="match status" value="1"/>
</dbReference>
<dbReference type="Pfam" id="PF01119">
    <property type="entry name" value="DNA_mis_repair"/>
    <property type="match status" value="1"/>
</dbReference>
<comment type="similarity">
    <text evidence="2">Belongs to the DNA mismatch repair MutL/HexB family.</text>
</comment>
<proteinExistence type="inferred from homology"/>
<dbReference type="GO" id="GO:0006298">
    <property type="term" value="P:mismatch repair"/>
    <property type="evidence" value="ECO:0007669"/>
    <property type="project" value="InterPro"/>
</dbReference>
<comment type="caution">
    <text evidence="7">The sequence shown here is derived from an EMBL/GenBank/DDBJ whole genome shotgun (WGS) entry which is preliminary data.</text>
</comment>
<dbReference type="EMBL" id="AGSI01000020">
    <property type="protein sequence ID" value="EIE19217.1"/>
    <property type="molecule type" value="Genomic_DNA"/>
</dbReference>
<dbReference type="AlphaFoldDB" id="I0YLE8"/>
<dbReference type="Proteomes" id="UP000007264">
    <property type="component" value="Unassembled WGS sequence"/>
</dbReference>
<dbReference type="GO" id="GO:0140664">
    <property type="term" value="F:ATP-dependent DNA damage sensor activity"/>
    <property type="evidence" value="ECO:0007669"/>
    <property type="project" value="InterPro"/>
</dbReference>
<dbReference type="SMART" id="SM01340">
    <property type="entry name" value="DNA_mis_repair"/>
    <property type="match status" value="1"/>
</dbReference>
<keyword evidence="4" id="KW-0234">DNA repair</keyword>
<dbReference type="InterPro" id="IPR020568">
    <property type="entry name" value="Ribosomal_Su5_D2-typ_SF"/>
</dbReference>
<dbReference type="STRING" id="574566.I0YLE8"/>
<dbReference type="Gene3D" id="3.30.230.10">
    <property type="match status" value="1"/>
</dbReference>
<dbReference type="GO" id="GO:0016887">
    <property type="term" value="F:ATP hydrolysis activity"/>
    <property type="evidence" value="ECO:0007669"/>
    <property type="project" value="InterPro"/>
</dbReference>
<dbReference type="eggNOG" id="KOG1979">
    <property type="taxonomic scope" value="Eukaryota"/>
</dbReference>
<dbReference type="OrthoDB" id="10254304at2759"/>
<evidence type="ECO:0000256" key="4">
    <source>
        <dbReference type="ARBA" id="ARBA00023204"/>
    </source>
</evidence>
<dbReference type="PANTHER" id="PTHR10073">
    <property type="entry name" value="DNA MISMATCH REPAIR PROTEIN MLH, PMS, MUTL"/>
    <property type="match status" value="1"/>
</dbReference>
<dbReference type="InterPro" id="IPR013507">
    <property type="entry name" value="DNA_mismatch_S5_2-like"/>
</dbReference>
<evidence type="ECO:0000256" key="2">
    <source>
        <dbReference type="ARBA" id="ARBA00006082"/>
    </source>
</evidence>
<evidence type="ECO:0000256" key="1">
    <source>
        <dbReference type="ARBA" id="ARBA00004123"/>
    </source>
</evidence>
<dbReference type="InterPro" id="IPR014762">
    <property type="entry name" value="DNA_mismatch_repair_CS"/>
</dbReference>
<name>I0YLE8_COCSC</name>
<dbReference type="FunFam" id="3.30.565.10:FF:000003">
    <property type="entry name" value="DNA mismatch repair endonuclease MutL"/>
    <property type="match status" value="1"/>
</dbReference>
<keyword evidence="3" id="KW-0227">DNA damage</keyword>
<evidence type="ECO:0000313" key="7">
    <source>
        <dbReference type="EMBL" id="EIE19217.1"/>
    </source>
</evidence>
<dbReference type="GO" id="GO:0032389">
    <property type="term" value="C:MutLalpha complex"/>
    <property type="evidence" value="ECO:0007669"/>
    <property type="project" value="TreeGrafter"/>
</dbReference>
<keyword evidence="8" id="KW-1185">Reference proteome</keyword>
<dbReference type="RefSeq" id="XP_005643761.1">
    <property type="nucleotide sequence ID" value="XM_005643704.1"/>
</dbReference>
<dbReference type="InterPro" id="IPR032189">
    <property type="entry name" value="Mlh1_C"/>
</dbReference>
<evidence type="ECO:0000313" key="8">
    <source>
        <dbReference type="Proteomes" id="UP000007264"/>
    </source>
</evidence>
<evidence type="ECO:0000256" key="5">
    <source>
        <dbReference type="ARBA" id="ARBA00023242"/>
    </source>
</evidence>
<accession>I0YLE8</accession>
<keyword evidence="5" id="KW-0539">Nucleus</keyword>
<dbReference type="PANTHER" id="PTHR10073:SF12">
    <property type="entry name" value="DNA MISMATCH REPAIR PROTEIN MLH1"/>
    <property type="match status" value="1"/>
</dbReference>
<reference evidence="7 8" key="1">
    <citation type="journal article" date="2012" name="Genome Biol.">
        <title>The genome of the polar eukaryotic microalga coccomyxa subellipsoidea reveals traits of cold adaptation.</title>
        <authorList>
            <person name="Blanc G."/>
            <person name="Agarkova I."/>
            <person name="Grimwood J."/>
            <person name="Kuo A."/>
            <person name="Brueggeman A."/>
            <person name="Dunigan D."/>
            <person name="Gurnon J."/>
            <person name="Ladunga I."/>
            <person name="Lindquist E."/>
            <person name="Lucas S."/>
            <person name="Pangilinan J."/>
            <person name="Proschold T."/>
            <person name="Salamov A."/>
            <person name="Schmutz J."/>
            <person name="Weeks D."/>
            <person name="Yamada T."/>
            <person name="Claverie J.M."/>
            <person name="Grigoriev I."/>
            <person name="Van Etten J."/>
            <person name="Lomsadze A."/>
            <person name="Borodovsky M."/>
        </authorList>
    </citation>
    <scope>NUCLEOTIDE SEQUENCE [LARGE SCALE GENOMIC DNA]</scope>
    <source>
        <strain evidence="7 8">C-169</strain>
    </source>
</reference>
<dbReference type="InterPro" id="IPR038973">
    <property type="entry name" value="MutL/Mlh/Pms-like"/>
</dbReference>
<comment type="subcellular location">
    <subcellularLocation>
        <location evidence="1">Nucleus</location>
    </subcellularLocation>
</comment>
<dbReference type="CDD" id="cd16926">
    <property type="entry name" value="HATPase_MutL-MLH-PMS-like"/>
    <property type="match status" value="1"/>
</dbReference>
<evidence type="ECO:0000256" key="3">
    <source>
        <dbReference type="ARBA" id="ARBA00022763"/>
    </source>
</evidence>
<sequence length="656" mass="71726">MSHVEPSIPRIVSLGEDVIQQIAAGEVIQRPVNAIKELLDNALDAGSSQINIVVKEGGKKMLSVQDNGHGIQKEDLPLLCKRHATSKLRSFEDLDNLSTLGFRGEALASISTVAHLTVITKPPAAVAGLKIPYNRNTALEPPGPSPCAAQNGTTFIVDDLFYSNEQRRKALGSAAEEYARILDLLGRYAISRPDVGFSCKKQGERRPDLHTVAGTSAQDIIRVVYGASVAQSLLPVHLEEPGEKMDTSTAAATFSFTASGFVSCTHYSGRKGIFIIRINGHIVQCKALEHSLEAAYYSYARNKPFVYLDIKLPGDQVDVNVHPTKHEVVFLHQEEILTCISDALESLLQGPIQCHCMRSIAHSGPAAVAGPAPARRATDKGSIRVTEMVRTDAQSQKLQSFFETATQAGAGSSAAAAVALSSVPRKRKMMTQPALFATQDEDMQDSEQQHRTASQSGALQSSVYVGMVDTSRLLVQHDTDLLLLNIGNLGHDLFYQLVLQGWGNRQQLQIGSPVRIADLALIALQLLQPGLQEGDRWQAALRIERRLVAQAEFLAQGAAVDIDRDSGTLRRLPVILDGCKPDVNRLPLLVYRLAECPNWDNEEQAISWTAQVLDSSSCDFTKCQYSLIKLVIFQFTLGSTVMVRQFQVLDIMDCRR</sequence>
<dbReference type="SUPFAM" id="SSF55874">
    <property type="entry name" value="ATPase domain of HSP90 chaperone/DNA topoisomerase II/histidine kinase"/>
    <property type="match status" value="1"/>
</dbReference>
<evidence type="ECO:0000259" key="6">
    <source>
        <dbReference type="SMART" id="SM01340"/>
    </source>
</evidence>
<organism evidence="7 8">
    <name type="scientific">Coccomyxa subellipsoidea (strain C-169)</name>
    <name type="common">Green microalga</name>
    <dbReference type="NCBI Taxonomy" id="574566"/>
    <lineage>
        <taxon>Eukaryota</taxon>
        <taxon>Viridiplantae</taxon>
        <taxon>Chlorophyta</taxon>
        <taxon>core chlorophytes</taxon>
        <taxon>Trebouxiophyceae</taxon>
        <taxon>Trebouxiophyceae incertae sedis</taxon>
        <taxon>Coccomyxaceae</taxon>
        <taxon>Coccomyxa</taxon>
        <taxon>Coccomyxa subellipsoidea</taxon>
    </lineage>
</organism>
<gene>
    <name evidence="7" type="ORF">COCSUDRAFT_20043</name>
</gene>
<dbReference type="Gene3D" id="3.30.565.10">
    <property type="entry name" value="Histidine kinase-like ATPase, C-terminal domain"/>
    <property type="match status" value="1"/>
</dbReference>